<comment type="caution">
    <text evidence="1">The sequence shown here is derived from an EMBL/GenBank/DDBJ whole genome shotgun (WGS) entry which is preliminary data.</text>
</comment>
<sequence>MSPKNGDGGSVWGPFDILQVLVRFYLPITTGVILVNGPAFPNDNDHALRFTSLVLDVLCQ</sequence>
<evidence type="ECO:0000313" key="1">
    <source>
        <dbReference type="EMBL" id="KAK2026179.1"/>
    </source>
</evidence>
<name>A0AAD9HE11_9PEZI</name>
<evidence type="ECO:0000313" key="2">
    <source>
        <dbReference type="Proteomes" id="UP001232148"/>
    </source>
</evidence>
<gene>
    <name evidence="1" type="ORF">LX32DRAFT_33312</name>
</gene>
<keyword evidence="2" id="KW-1185">Reference proteome</keyword>
<dbReference type="Proteomes" id="UP001232148">
    <property type="component" value="Unassembled WGS sequence"/>
</dbReference>
<dbReference type="AlphaFoldDB" id="A0AAD9HE11"/>
<organism evidence="1 2">
    <name type="scientific">Colletotrichum zoysiae</name>
    <dbReference type="NCBI Taxonomy" id="1216348"/>
    <lineage>
        <taxon>Eukaryota</taxon>
        <taxon>Fungi</taxon>
        <taxon>Dikarya</taxon>
        <taxon>Ascomycota</taxon>
        <taxon>Pezizomycotina</taxon>
        <taxon>Sordariomycetes</taxon>
        <taxon>Hypocreomycetidae</taxon>
        <taxon>Glomerellales</taxon>
        <taxon>Glomerellaceae</taxon>
        <taxon>Colletotrichum</taxon>
        <taxon>Colletotrichum graminicola species complex</taxon>
    </lineage>
</organism>
<reference evidence="1" key="1">
    <citation type="submission" date="2021-06" db="EMBL/GenBank/DDBJ databases">
        <title>Comparative genomics, transcriptomics and evolutionary studies reveal genomic signatures of adaptation to plant cell wall in hemibiotrophic fungi.</title>
        <authorList>
            <consortium name="DOE Joint Genome Institute"/>
            <person name="Baroncelli R."/>
            <person name="Diaz J.F."/>
            <person name="Benocci T."/>
            <person name="Peng M."/>
            <person name="Battaglia E."/>
            <person name="Haridas S."/>
            <person name="Andreopoulos W."/>
            <person name="Labutti K."/>
            <person name="Pangilinan J."/>
            <person name="Floch G.L."/>
            <person name="Makela M.R."/>
            <person name="Henrissat B."/>
            <person name="Grigoriev I.V."/>
            <person name="Crouch J.A."/>
            <person name="De Vries R.P."/>
            <person name="Sukno S.A."/>
            <person name="Thon M.R."/>
        </authorList>
    </citation>
    <scope>NUCLEOTIDE SEQUENCE</scope>
    <source>
        <strain evidence="1">MAFF235873</strain>
    </source>
</reference>
<proteinExistence type="predicted"/>
<accession>A0AAD9HE11</accession>
<protein>
    <submittedName>
        <fullName evidence="1">Uncharacterized protein</fullName>
    </submittedName>
</protein>
<dbReference type="EMBL" id="MU842920">
    <property type="protein sequence ID" value="KAK2026179.1"/>
    <property type="molecule type" value="Genomic_DNA"/>
</dbReference>